<dbReference type="GO" id="GO:0022857">
    <property type="term" value="F:transmembrane transporter activity"/>
    <property type="evidence" value="ECO:0007669"/>
    <property type="project" value="InterPro"/>
</dbReference>
<evidence type="ECO:0000256" key="7">
    <source>
        <dbReference type="SAM" id="Phobius"/>
    </source>
</evidence>
<feature type="transmembrane region" description="Helical" evidence="7">
    <location>
        <begin position="498"/>
        <end position="521"/>
    </location>
</feature>
<dbReference type="GO" id="GO:0016020">
    <property type="term" value="C:membrane"/>
    <property type="evidence" value="ECO:0007669"/>
    <property type="project" value="InterPro"/>
</dbReference>
<feature type="transmembrane region" description="Helical" evidence="7">
    <location>
        <begin position="29"/>
        <end position="47"/>
    </location>
</feature>
<name>A0A9W7XIL0_9FUNG</name>
<feature type="transmembrane region" description="Helical" evidence="7">
    <location>
        <begin position="461"/>
        <end position="486"/>
    </location>
</feature>
<evidence type="ECO:0000256" key="2">
    <source>
        <dbReference type="ARBA" id="ARBA00007349"/>
    </source>
</evidence>
<keyword evidence="9" id="KW-1185">Reference proteome</keyword>
<dbReference type="InterPro" id="IPR030676">
    <property type="entry name" value="CitT-rel"/>
</dbReference>
<evidence type="ECO:0000256" key="4">
    <source>
        <dbReference type="ARBA" id="ARBA00022780"/>
    </source>
</evidence>
<feature type="transmembrane region" description="Helical" evidence="7">
    <location>
        <begin position="177"/>
        <end position="195"/>
    </location>
</feature>
<evidence type="ECO:0000256" key="3">
    <source>
        <dbReference type="ARBA" id="ARBA00022692"/>
    </source>
</evidence>
<evidence type="ECO:0000313" key="9">
    <source>
        <dbReference type="Proteomes" id="UP001145021"/>
    </source>
</evidence>
<gene>
    <name evidence="8" type="ORF">LPJ64_003036</name>
</gene>
<reference evidence="8" key="1">
    <citation type="submission" date="2022-07" db="EMBL/GenBank/DDBJ databases">
        <title>Phylogenomic reconstructions and comparative analyses of Kickxellomycotina fungi.</title>
        <authorList>
            <person name="Reynolds N.K."/>
            <person name="Stajich J.E."/>
            <person name="Barry K."/>
            <person name="Grigoriev I.V."/>
            <person name="Crous P."/>
            <person name="Smith M.E."/>
        </authorList>
    </citation>
    <scope>NUCLEOTIDE SEQUENCE</scope>
    <source>
        <strain evidence="8">NBRC 105413</strain>
    </source>
</reference>
<keyword evidence="4" id="KW-1001">Plastid inner membrane</keyword>
<evidence type="ECO:0000256" key="1">
    <source>
        <dbReference type="ARBA" id="ARBA00004478"/>
    </source>
</evidence>
<dbReference type="PANTHER" id="PTHR42826">
    <property type="entry name" value="DICARBOXYLATE TRANSPORTER 2.1, CHLOROPLASTIC"/>
    <property type="match status" value="1"/>
</dbReference>
<keyword evidence="6 7" id="KW-0472">Membrane</keyword>
<feature type="transmembrane region" description="Helical" evidence="7">
    <location>
        <begin position="59"/>
        <end position="85"/>
    </location>
</feature>
<dbReference type="NCBIfam" id="TIGR00785">
    <property type="entry name" value="dass"/>
    <property type="match status" value="1"/>
</dbReference>
<sequence>MTLRKALAHVQHLVGSWKAWTQTARESRVVSALPALIIAILIAHLPAPEGLTDTSMRLLGVFAGVIMGLLTADYAMSVVLAVALLTLTLTQSFMCTTSDGRRIECDRCRTVYRGKSGHWHEYKCDPIGGSFDVAVSGFSNKVAWLVFTAFHIGKAVEKTGFGRRVSLALVQTMGKSAVGIGYAICVAEILLAPFIPSNTARGGGIIYPIVESVIESLGVDPQMGEDPLGGFLSIVASHANLLSSSLFVTGMAGNPIVASKAASIFGIEFGFSEWFIGASIPTLLLLFLLSPIMHAYLRPSVDFAHLEREIQRQSRDLGPVSAGEYKLCATLLCCLVLWVGTPYFGIDATVVAYMAIVVLVLVNDVLTWDDIIKNHKAWDTFFWLASFIVLAEQLSELGITEWIGNSLSKSLHNSSPLSSTLTLALVYFFSMYLFSSISSHVVAFVGPFFAAGHVLGCPPKLLAILMALFSSMAGVLTPFSTGSVAIYASQGYISQPKWFIIGLLTSVVIFSVILSVGLLWWKILGWY</sequence>
<comment type="subcellular location">
    <subcellularLocation>
        <location evidence="1">Plastid</location>
        <location evidence="1">Chloroplast inner membrane</location>
        <topology evidence="1">Multi-pass membrane protein</topology>
    </subcellularLocation>
</comment>
<feature type="transmembrane region" description="Helical" evidence="7">
    <location>
        <begin position="274"/>
        <end position="297"/>
    </location>
</feature>
<dbReference type="Proteomes" id="UP001145021">
    <property type="component" value="Unassembled WGS sequence"/>
</dbReference>
<evidence type="ECO:0008006" key="10">
    <source>
        <dbReference type="Google" id="ProtNLM"/>
    </source>
</evidence>
<organism evidence="8 9">
    <name type="scientific">Coemansia asiatica</name>
    <dbReference type="NCBI Taxonomy" id="1052880"/>
    <lineage>
        <taxon>Eukaryota</taxon>
        <taxon>Fungi</taxon>
        <taxon>Fungi incertae sedis</taxon>
        <taxon>Zoopagomycota</taxon>
        <taxon>Kickxellomycotina</taxon>
        <taxon>Kickxellomycetes</taxon>
        <taxon>Kickxellales</taxon>
        <taxon>Kickxellaceae</taxon>
        <taxon>Coemansia</taxon>
    </lineage>
</organism>
<keyword evidence="3 7" id="KW-0812">Transmembrane</keyword>
<dbReference type="Pfam" id="PF00939">
    <property type="entry name" value="Na_sulph_symp"/>
    <property type="match status" value="1"/>
</dbReference>
<accession>A0A9W7XIL0</accession>
<proteinExistence type="inferred from homology"/>
<dbReference type="EMBL" id="JANBOH010000109">
    <property type="protein sequence ID" value="KAJ1645379.1"/>
    <property type="molecule type" value="Genomic_DNA"/>
</dbReference>
<feature type="transmembrane region" description="Helical" evidence="7">
    <location>
        <begin position="424"/>
        <end position="449"/>
    </location>
</feature>
<keyword evidence="4" id="KW-0934">Plastid</keyword>
<evidence type="ECO:0000256" key="6">
    <source>
        <dbReference type="ARBA" id="ARBA00023136"/>
    </source>
</evidence>
<feature type="transmembrane region" description="Helical" evidence="7">
    <location>
        <begin position="350"/>
        <end position="368"/>
    </location>
</feature>
<keyword evidence="5 7" id="KW-1133">Transmembrane helix</keyword>
<evidence type="ECO:0000256" key="5">
    <source>
        <dbReference type="ARBA" id="ARBA00022989"/>
    </source>
</evidence>
<protein>
    <recommendedName>
        <fullName evidence="10">Sodium/sulfate symporter</fullName>
    </recommendedName>
</protein>
<feature type="transmembrane region" description="Helical" evidence="7">
    <location>
        <begin position="317"/>
        <end position="338"/>
    </location>
</feature>
<dbReference type="AlphaFoldDB" id="A0A9W7XIL0"/>
<comment type="similarity">
    <text evidence="2">Belongs to the SLC13A/DASS transporter (TC 2.A.47) family. DIT1 subfamily.</text>
</comment>
<comment type="caution">
    <text evidence="8">The sequence shown here is derived from an EMBL/GenBank/DDBJ whole genome shotgun (WGS) entry which is preliminary data.</text>
</comment>
<evidence type="ECO:0000313" key="8">
    <source>
        <dbReference type="EMBL" id="KAJ1645379.1"/>
    </source>
</evidence>
<dbReference type="InterPro" id="IPR001898">
    <property type="entry name" value="SLC13A/DASS"/>
</dbReference>